<keyword evidence="2" id="KW-1185">Reference proteome</keyword>
<evidence type="ECO:0000313" key="1">
    <source>
        <dbReference type="EnsemblPlants" id="AET3Gv20018500.1"/>
    </source>
</evidence>
<reference evidence="1" key="4">
    <citation type="submission" date="2019-03" db="UniProtKB">
        <authorList>
            <consortium name="EnsemblPlants"/>
        </authorList>
    </citation>
    <scope>IDENTIFICATION</scope>
</reference>
<reference evidence="2" key="1">
    <citation type="journal article" date="2014" name="Science">
        <title>Ancient hybridizations among the ancestral genomes of bread wheat.</title>
        <authorList>
            <consortium name="International Wheat Genome Sequencing Consortium,"/>
            <person name="Marcussen T."/>
            <person name="Sandve S.R."/>
            <person name="Heier L."/>
            <person name="Spannagl M."/>
            <person name="Pfeifer M."/>
            <person name="Jakobsen K.S."/>
            <person name="Wulff B.B."/>
            <person name="Steuernagel B."/>
            <person name="Mayer K.F."/>
            <person name="Olsen O.A."/>
        </authorList>
    </citation>
    <scope>NUCLEOTIDE SEQUENCE [LARGE SCALE GENOMIC DNA]</scope>
    <source>
        <strain evidence="2">cv. AL8/78</strain>
    </source>
</reference>
<name>A0A453DNW8_AEGTS</name>
<dbReference type="EnsemblPlants" id="AET3Gv20018500.1">
    <property type="protein sequence ID" value="AET3Gv20018500.1"/>
    <property type="gene ID" value="AET3Gv20018500"/>
</dbReference>
<reference evidence="1" key="3">
    <citation type="journal article" date="2017" name="Nature">
        <title>Genome sequence of the progenitor of the wheat D genome Aegilops tauschii.</title>
        <authorList>
            <person name="Luo M.C."/>
            <person name="Gu Y.Q."/>
            <person name="Puiu D."/>
            <person name="Wang H."/>
            <person name="Twardziok S.O."/>
            <person name="Deal K.R."/>
            <person name="Huo N."/>
            <person name="Zhu T."/>
            <person name="Wang L."/>
            <person name="Wang Y."/>
            <person name="McGuire P.E."/>
            <person name="Liu S."/>
            <person name="Long H."/>
            <person name="Ramasamy R.K."/>
            <person name="Rodriguez J.C."/>
            <person name="Van S.L."/>
            <person name="Yuan L."/>
            <person name="Wang Z."/>
            <person name="Xia Z."/>
            <person name="Xiao L."/>
            <person name="Anderson O.D."/>
            <person name="Ouyang S."/>
            <person name="Liang Y."/>
            <person name="Zimin A.V."/>
            <person name="Pertea G."/>
            <person name="Qi P."/>
            <person name="Bennetzen J.L."/>
            <person name="Dai X."/>
            <person name="Dawson M.W."/>
            <person name="Muller H.G."/>
            <person name="Kugler K."/>
            <person name="Rivarola-Duarte L."/>
            <person name="Spannagl M."/>
            <person name="Mayer K.F.X."/>
            <person name="Lu F.H."/>
            <person name="Bevan M.W."/>
            <person name="Leroy P."/>
            <person name="Li P."/>
            <person name="You F.M."/>
            <person name="Sun Q."/>
            <person name="Liu Z."/>
            <person name="Lyons E."/>
            <person name="Wicker T."/>
            <person name="Salzberg S.L."/>
            <person name="Devos K.M."/>
            <person name="Dvorak J."/>
        </authorList>
    </citation>
    <scope>NUCLEOTIDE SEQUENCE [LARGE SCALE GENOMIC DNA]</scope>
    <source>
        <strain evidence="1">cv. AL8/78</strain>
    </source>
</reference>
<proteinExistence type="predicted"/>
<organism evidence="1 2">
    <name type="scientific">Aegilops tauschii subsp. strangulata</name>
    <name type="common">Goatgrass</name>
    <dbReference type="NCBI Taxonomy" id="200361"/>
    <lineage>
        <taxon>Eukaryota</taxon>
        <taxon>Viridiplantae</taxon>
        <taxon>Streptophyta</taxon>
        <taxon>Embryophyta</taxon>
        <taxon>Tracheophyta</taxon>
        <taxon>Spermatophyta</taxon>
        <taxon>Magnoliopsida</taxon>
        <taxon>Liliopsida</taxon>
        <taxon>Poales</taxon>
        <taxon>Poaceae</taxon>
        <taxon>BOP clade</taxon>
        <taxon>Pooideae</taxon>
        <taxon>Triticodae</taxon>
        <taxon>Triticeae</taxon>
        <taxon>Triticinae</taxon>
        <taxon>Aegilops</taxon>
    </lineage>
</organism>
<evidence type="ECO:0000313" key="2">
    <source>
        <dbReference type="Proteomes" id="UP000015105"/>
    </source>
</evidence>
<sequence>PEQWRRYGRTGNERMGTPLSCSIWPIEVRVVFSFLGGFRHHNFFFFSSFSFASGSERPAAG</sequence>
<dbReference type="Proteomes" id="UP000015105">
    <property type="component" value="Chromosome 3D"/>
</dbReference>
<accession>A0A453DNW8</accession>
<reference evidence="1" key="5">
    <citation type="journal article" date="2021" name="G3 (Bethesda)">
        <title>Aegilops tauschii genome assembly Aet v5.0 features greater sequence contiguity and improved annotation.</title>
        <authorList>
            <person name="Wang L."/>
            <person name="Zhu T."/>
            <person name="Rodriguez J.C."/>
            <person name="Deal K.R."/>
            <person name="Dubcovsky J."/>
            <person name="McGuire P.E."/>
            <person name="Lux T."/>
            <person name="Spannagl M."/>
            <person name="Mayer K.F.X."/>
            <person name="Baldrich P."/>
            <person name="Meyers B.C."/>
            <person name="Huo N."/>
            <person name="Gu Y.Q."/>
            <person name="Zhou H."/>
            <person name="Devos K.M."/>
            <person name="Bennetzen J.L."/>
            <person name="Unver T."/>
            <person name="Budak H."/>
            <person name="Gulick P.J."/>
            <person name="Galiba G."/>
            <person name="Kalapos B."/>
            <person name="Nelson D.R."/>
            <person name="Li P."/>
            <person name="You F.M."/>
            <person name="Luo M.C."/>
            <person name="Dvorak J."/>
        </authorList>
    </citation>
    <scope>NUCLEOTIDE SEQUENCE [LARGE SCALE GENOMIC DNA]</scope>
    <source>
        <strain evidence="1">cv. AL8/78</strain>
    </source>
</reference>
<dbReference type="Gramene" id="AET3Gv20018500.1">
    <property type="protein sequence ID" value="AET3Gv20018500.1"/>
    <property type="gene ID" value="AET3Gv20018500"/>
</dbReference>
<dbReference type="AlphaFoldDB" id="A0A453DNW8"/>
<reference evidence="2" key="2">
    <citation type="journal article" date="2017" name="Nat. Plants">
        <title>The Aegilops tauschii genome reveals multiple impacts of transposons.</title>
        <authorList>
            <person name="Zhao G."/>
            <person name="Zou C."/>
            <person name="Li K."/>
            <person name="Wang K."/>
            <person name="Li T."/>
            <person name="Gao L."/>
            <person name="Zhang X."/>
            <person name="Wang H."/>
            <person name="Yang Z."/>
            <person name="Liu X."/>
            <person name="Jiang W."/>
            <person name="Mao L."/>
            <person name="Kong X."/>
            <person name="Jiao Y."/>
            <person name="Jia J."/>
        </authorList>
    </citation>
    <scope>NUCLEOTIDE SEQUENCE [LARGE SCALE GENOMIC DNA]</scope>
    <source>
        <strain evidence="2">cv. AL8/78</strain>
    </source>
</reference>
<protein>
    <submittedName>
        <fullName evidence="1">Uncharacterized protein</fullName>
    </submittedName>
</protein>